<comment type="subunit">
    <text evidence="9">Component of the Mediator complex.</text>
</comment>
<evidence type="ECO:0000256" key="3">
    <source>
        <dbReference type="ARBA" id="ARBA00019618"/>
    </source>
</evidence>
<keyword evidence="7 9" id="KW-0804">Transcription</keyword>
<keyword evidence="8 9" id="KW-0539">Nucleus</keyword>
<evidence type="ECO:0000256" key="5">
    <source>
        <dbReference type="ARBA" id="ARBA00023015"/>
    </source>
</evidence>
<accession>A0AAD9GG05</accession>
<keyword evidence="4 9" id="KW-0678">Repressor</keyword>
<keyword evidence="5 9" id="KW-0805">Transcription regulation</keyword>
<dbReference type="GO" id="GO:0045944">
    <property type="term" value="P:positive regulation of transcription by RNA polymerase II"/>
    <property type="evidence" value="ECO:0007669"/>
    <property type="project" value="TreeGrafter"/>
</dbReference>
<gene>
    <name evidence="12" type="ORF">P3T76_009519</name>
</gene>
<sequence length="1296" mass="144779">MYRTSSACPASCASARGSLTLPFGPRCPFKMERAASAPTLTTNSFALCDLVSLEWHVYGLGPVEESTKNRKTKTSSKQTEDAALAVFHHRLQQRNAVCVLHEENKTEEDAVRSSELWVFIVNGMQSGVPAEPPTGVIETSTGSWTEREESMDDTIQKQFFAALASVLSRKLLAQEEFVLTDDGFFEPNDAKFIFRCPSLTRLNHVEVYLEEEFPIPAFQLHFQLLEPSNLLTVAVDVVRRDGSLASEGAVDEELGDPRCSWERLVGLPSKKDHSLVDVWHLKEGLVPRVIAETKYTDVSPWFRAVSKRRHKRRADDGDASGNEEEVKKDENEEDADEDDDDNNQEAEVETDELLRRTVSGGTTKAKRKRDSADSTENDESFVPMSPDTHVNTPTASGPIIRMTLPHDDELHLRVDSDVRRFKRRRRGSKVKSGNESAFSLTFGSAKPNGIGSNTKPMPMTPSSNGVMGAALEPSQLLSMAKTSRSKSGVTLAVPKNDTKHHSVAVSLVESLSYNEQQEALDGRPVKTHPLLQALQDYVDDEAKVLEKKLAAKVSAKIKVQSNAAAFVPPPVRANVGRLSINRATAAQLRLRLCSDRFKHWVSEYTKLQYPKNGRHQKKEQQRRLLLEFDQDAFEEQAWQESLKIWSDPDRFKLRDGEIYLGVQMSASDAMVTWRQEPNGIKAWSAHSSLQFTAAKAVEKNEMAARVQPYLQSLTLLLKKEDKNESEVRKNGRDQRWMSFEEYTQASTKSSGAKRIEVARVEEEPKVCVSTLESSYHVEPAIISEYLLRDFHPVAAPKPVDYVIVCPQSPSQWFASLALSYFTCFRSMYAQCHMGDLAPVDLGQMEGNHYTNVDAANGLLLVDCAESMLDPFANFRAAGKLLNPVLSSGSIKKTQAFSRSAVANVVYLVVPLRRSDVKHKMWLLGAFSSGLFGTENLAEVSAWKDSLTIEMVYLDDLYEVEVNPSPFMLMPNCFGLYDRICENLSLKPADGVSNGTGRNRFLCERLYHLADWRAGAQEGETELPHIYGGYLLSEDRKWIACSCTDAVGSVLETYMIPIVEGESDSGLEIVFLEMMLKMLEFVALFGEKSVFVITRLSGMAGASYLDEKERSAWEQLRSNRLEELIPPEYTPLLSCVLLMQLDAASHKEVQLRENPSSSALYVSDNLGFTIVSPQENTAARDSSRAVYFTGSAAWKSTTLLHGQHTLTQKREARVLKVALVLALLEEESKDGEVTESASPSTMTAILRDFHAQSYLTTHPITMERQSPLPHHLAAISKMSRELQVLETQLTTDPLQIR</sequence>
<name>A0AAD9GG05_9STRA</name>
<evidence type="ECO:0000256" key="4">
    <source>
        <dbReference type="ARBA" id="ARBA00022491"/>
    </source>
</evidence>
<evidence type="ECO:0000256" key="8">
    <source>
        <dbReference type="ARBA" id="ARBA00023242"/>
    </source>
</evidence>
<dbReference type="GO" id="GO:0016592">
    <property type="term" value="C:mediator complex"/>
    <property type="evidence" value="ECO:0007669"/>
    <property type="project" value="InterPro"/>
</dbReference>
<evidence type="ECO:0000256" key="2">
    <source>
        <dbReference type="ARBA" id="ARBA00009354"/>
    </source>
</evidence>
<proteinExistence type="inferred from homology"/>
<evidence type="ECO:0000313" key="12">
    <source>
        <dbReference type="EMBL" id="KAK1937782.1"/>
    </source>
</evidence>
<comment type="caution">
    <text evidence="12">The sequence shown here is derived from an EMBL/GenBank/DDBJ whole genome shotgun (WGS) entry which is preliminary data.</text>
</comment>
<evidence type="ECO:0000256" key="7">
    <source>
        <dbReference type="ARBA" id="ARBA00023163"/>
    </source>
</evidence>
<evidence type="ECO:0000313" key="13">
    <source>
        <dbReference type="Proteomes" id="UP001259832"/>
    </source>
</evidence>
<organism evidence="12 13">
    <name type="scientific">Phytophthora citrophthora</name>
    <dbReference type="NCBI Taxonomy" id="4793"/>
    <lineage>
        <taxon>Eukaryota</taxon>
        <taxon>Sar</taxon>
        <taxon>Stramenopiles</taxon>
        <taxon>Oomycota</taxon>
        <taxon>Peronosporomycetes</taxon>
        <taxon>Peronosporales</taxon>
        <taxon>Peronosporaceae</taxon>
        <taxon>Phytophthora</taxon>
    </lineage>
</organism>
<dbReference type="InterPro" id="IPR009401">
    <property type="entry name" value="Med13_C"/>
</dbReference>
<evidence type="ECO:0000256" key="6">
    <source>
        <dbReference type="ARBA" id="ARBA00023159"/>
    </source>
</evidence>
<evidence type="ECO:0000259" key="11">
    <source>
        <dbReference type="Pfam" id="PF06333"/>
    </source>
</evidence>
<evidence type="ECO:0000256" key="10">
    <source>
        <dbReference type="SAM" id="MobiDB-lite"/>
    </source>
</evidence>
<dbReference type="InterPro" id="IPR051139">
    <property type="entry name" value="Mediator_complx_sub13"/>
</dbReference>
<reference evidence="12" key="1">
    <citation type="submission" date="2023-08" db="EMBL/GenBank/DDBJ databases">
        <title>Reference Genome Resource for the Citrus Pathogen Phytophthora citrophthora.</title>
        <authorList>
            <person name="Moller H."/>
            <person name="Coetzee B."/>
            <person name="Rose L.J."/>
            <person name="Van Niekerk J.M."/>
        </authorList>
    </citation>
    <scope>NUCLEOTIDE SEQUENCE</scope>
    <source>
        <strain evidence="12">STE-U-9442</strain>
    </source>
</reference>
<feature type="region of interest" description="Disordered" evidence="10">
    <location>
        <begin position="306"/>
        <end position="400"/>
    </location>
</feature>
<keyword evidence="13" id="KW-1185">Reference proteome</keyword>
<dbReference type="PANTHER" id="PTHR48249">
    <property type="entry name" value="MEDIATOR OF RNA POLYMERASE II TRANSCRIPTION SUBUNIT 13"/>
    <property type="match status" value="1"/>
</dbReference>
<dbReference type="GO" id="GO:0003713">
    <property type="term" value="F:transcription coactivator activity"/>
    <property type="evidence" value="ECO:0007669"/>
    <property type="project" value="TreeGrafter"/>
</dbReference>
<comment type="subcellular location">
    <subcellularLocation>
        <location evidence="1 9">Nucleus</location>
    </subcellularLocation>
</comment>
<comment type="function">
    <text evidence="9">Component of the Mediator complex, a coactivator involved in regulated transcription of nearly all RNA polymerase II-dependent genes. Mediator functions as a bridge to convey information from gene-specific regulatory proteins to the basal RNA polymerase II transcription machinery. Mediator is recruited to promoters by direct interactions with regulatory proteins and serves as a scaffold for the assembly of a functional preinitiation complex with RNA polymerase II and the general transcription factors.</text>
</comment>
<feature type="compositionally biased region" description="Acidic residues" evidence="10">
    <location>
        <begin position="331"/>
        <end position="351"/>
    </location>
</feature>
<protein>
    <recommendedName>
        <fullName evidence="3 9">Mediator of RNA polymerase II transcription subunit 13</fullName>
    </recommendedName>
</protein>
<dbReference type="EMBL" id="JASMQC010000019">
    <property type="protein sequence ID" value="KAK1937782.1"/>
    <property type="molecule type" value="Genomic_DNA"/>
</dbReference>
<feature type="domain" description="Mediator complex subunit Med13 C-terminal" evidence="11">
    <location>
        <begin position="1025"/>
        <end position="1142"/>
    </location>
</feature>
<dbReference type="PANTHER" id="PTHR48249:SF3">
    <property type="entry name" value="MEDIATOR OF RNA POLYMERASE II TRANSCRIPTION SUBUNIT 13"/>
    <property type="match status" value="1"/>
</dbReference>
<evidence type="ECO:0000256" key="1">
    <source>
        <dbReference type="ARBA" id="ARBA00004123"/>
    </source>
</evidence>
<dbReference type="Pfam" id="PF06333">
    <property type="entry name" value="Med13_C"/>
    <property type="match status" value="1"/>
</dbReference>
<comment type="similarity">
    <text evidence="2 9">Belongs to the Mediator complex subunit 13 family.</text>
</comment>
<keyword evidence="6 9" id="KW-0010">Activator</keyword>
<dbReference type="Proteomes" id="UP001259832">
    <property type="component" value="Unassembled WGS sequence"/>
</dbReference>
<evidence type="ECO:0000256" key="9">
    <source>
        <dbReference type="RuleBase" id="RU364134"/>
    </source>
</evidence>